<proteinExistence type="predicted"/>
<gene>
    <name evidence="3" type="ORF">H0B56_13910</name>
</gene>
<feature type="domain" description="SsuA/THI5-like" evidence="2">
    <location>
        <begin position="45"/>
        <end position="262"/>
    </location>
</feature>
<accession>A0A838ABM5</accession>
<dbReference type="PANTHER" id="PTHR30024:SF42">
    <property type="entry name" value="ALIPHATIC SULFONATES-BINDING PROTEIN-RELATED"/>
    <property type="match status" value="1"/>
</dbReference>
<dbReference type="Gene3D" id="3.40.190.10">
    <property type="entry name" value="Periplasmic binding protein-like II"/>
    <property type="match status" value="2"/>
</dbReference>
<keyword evidence="1" id="KW-0732">Signal</keyword>
<dbReference type="Pfam" id="PF09084">
    <property type="entry name" value="NMT1"/>
    <property type="match status" value="1"/>
</dbReference>
<evidence type="ECO:0000259" key="2">
    <source>
        <dbReference type="Pfam" id="PF09084"/>
    </source>
</evidence>
<dbReference type="EMBL" id="JACCKD010000004">
    <property type="protein sequence ID" value="MBA0126643.1"/>
    <property type="molecule type" value="Genomic_DNA"/>
</dbReference>
<dbReference type="PROSITE" id="PS51257">
    <property type="entry name" value="PROKAR_LIPOPROTEIN"/>
    <property type="match status" value="1"/>
</dbReference>
<organism evidence="3 4">
    <name type="scientific">Haloechinothrix aidingensis</name>
    <dbReference type="NCBI Taxonomy" id="2752311"/>
    <lineage>
        <taxon>Bacteria</taxon>
        <taxon>Bacillati</taxon>
        <taxon>Actinomycetota</taxon>
        <taxon>Actinomycetes</taxon>
        <taxon>Pseudonocardiales</taxon>
        <taxon>Pseudonocardiaceae</taxon>
        <taxon>Haloechinothrix</taxon>
    </lineage>
</organism>
<comment type="caution">
    <text evidence="3">The sequence shown here is derived from an EMBL/GenBank/DDBJ whole genome shotgun (WGS) entry which is preliminary data.</text>
</comment>
<dbReference type="PANTHER" id="PTHR30024">
    <property type="entry name" value="ALIPHATIC SULFONATES-BINDING PROTEIN-RELATED"/>
    <property type="match status" value="1"/>
</dbReference>
<evidence type="ECO:0000256" key="1">
    <source>
        <dbReference type="SAM" id="SignalP"/>
    </source>
</evidence>
<feature type="signal peptide" evidence="1">
    <location>
        <begin position="1"/>
        <end position="18"/>
    </location>
</feature>
<name>A0A838ABM5_9PSEU</name>
<dbReference type="InterPro" id="IPR015168">
    <property type="entry name" value="SsuA/THI5"/>
</dbReference>
<dbReference type="RefSeq" id="WP_180893448.1">
    <property type="nucleotide sequence ID" value="NZ_JACCKD010000004.1"/>
</dbReference>
<evidence type="ECO:0000313" key="4">
    <source>
        <dbReference type="Proteomes" id="UP000582974"/>
    </source>
</evidence>
<dbReference type="Proteomes" id="UP000582974">
    <property type="component" value="Unassembled WGS sequence"/>
</dbReference>
<protein>
    <submittedName>
        <fullName evidence="3">ABC transporter substrate-binding protein</fullName>
    </submittedName>
</protein>
<evidence type="ECO:0000313" key="3">
    <source>
        <dbReference type="EMBL" id="MBA0126643.1"/>
    </source>
</evidence>
<sequence length="318" mass="32941">MKRTSTVATAAVAALALAACGGGESEQAGGGGTDEVTVGVIPIVDVAPIYLGQQQGFFAERDIELTLETSQGGAAIVPGVASGQFDFGFSNMTSLLTAQTQDLPLQVTGAGVATTGDVDDDFGAIVAPAGSGIDDASDLSGRSVAVNTLNNIGDTTVRHTVEQAGGDPSDIEFVELGFPDMPAAVQEGRVDAAWMVEPFVTIATDQDAEIVASNFAATHEELAVAAYFTSTELAESDPNLVDRFTEAMNASLDYAQDNPEQAREILGSYTDIDSATAESLTLPEWPTEINEESVQLLADLAVEHGLVESEPDVQALLP</sequence>
<reference evidence="3 4" key="1">
    <citation type="submission" date="2020-07" db="EMBL/GenBank/DDBJ databases">
        <title>Genome of Haloechinothrix sp.</title>
        <authorList>
            <person name="Tang S.-K."/>
            <person name="Yang L."/>
            <person name="Zhu W.-Y."/>
        </authorList>
    </citation>
    <scope>NUCLEOTIDE SEQUENCE [LARGE SCALE GENOMIC DNA]</scope>
    <source>
        <strain evidence="3 4">YIM 98757</strain>
    </source>
</reference>
<dbReference type="SUPFAM" id="SSF53850">
    <property type="entry name" value="Periplasmic binding protein-like II"/>
    <property type="match status" value="1"/>
</dbReference>
<dbReference type="AlphaFoldDB" id="A0A838ABM5"/>
<feature type="chain" id="PRO_5039357250" evidence="1">
    <location>
        <begin position="19"/>
        <end position="318"/>
    </location>
</feature>
<keyword evidence="4" id="KW-1185">Reference proteome</keyword>